<dbReference type="EC" id="3.1.26.4" evidence="3"/>
<organism evidence="9 10">
    <name type="scientific">Gnathostoma spinigerum</name>
    <dbReference type="NCBI Taxonomy" id="75299"/>
    <lineage>
        <taxon>Eukaryota</taxon>
        <taxon>Metazoa</taxon>
        <taxon>Ecdysozoa</taxon>
        <taxon>Nematoda</taxon>
        <taxon>Chromadorea</taxon>
        <taxon>Rhabditida</taxon>
        <taxon>Spirurina</taxon>
        <taxon>Gnathostomatomorpha</taxon>
        <taxon>Gnathostomatoidea</taxon>
        <taxon>Gnathostomatidae</taxon>
        <taxon>Gnathostoma</taxon>
    </lineage>
</organism>
<keyword evidence="7" id="KW-0378">Hydrolase</keyword>
<dbReference type="PROSITE" id="PS50879">
    <property type="entry name" value="RNASE_H_1"/>
    <property type="match status" value="1"/>
</dbReference>
<dbReference type="InterPro" id="IPR012337">
    <property type="entry name" value="RNaseH-like_sf"/>
</dbReference>
<protein>
    <recommendedName>
        <fullName evidence="3">ribonuclease H</fullName>
        <ecNumber evidence="3">3.1.26.4</ecNumber>
    </recommendedName>
</protein>
<dbReference type="Gene3D" id="3.30.420.10">
    <property type="entry name" value="Ribonuclease H-like superfamily/Ribonuclease H"/>
    <property type="match status" value="1"/>
</dbReference>
<dbReference type="EMBL" id="JBGFUD010008577">
    <property type="protein sequence ID" value="MFH4982147.1"/>
    <property type="molecule type" value="Genomic_DNA"/>
</dbReference>
<keyword evidence="6" id="KW-0255">Endonuclease</keyword>
<reference evidence="9 10" key="1">
    <citation type="submission" date="2024-08" db="EMBL/GenBank/DDBJ databases">
        <title>Gnathostoma spinigerum genome.</title>
        <authorList>
            <person name="Gonzalez-Bertolin B."/>
            <person name="Monzon S."/>
            <person name="Zaballos A."/>
            <person name="Jimenez P."/>
            <person name="Dekumyoy P."/>
            <person name="Varona S."/>
            <person name="Cuesta I."/>
            <person name="Sumanam S."/>
            <person name="Adisakwattana P."/>
            <person name="Gasser R.B."/>
            <person name="Hernandez-Gonzalez A."/>
            <person name="Young N.D."/>
            <person name="Perteguer M.J."/>
        </authorList>
    </citation>
    <scope>NUCLEOTIDE SEQUENCE [LARGE SCALE GENOMIC DNA]</scope>
    <source>
        <strain evidence="9">AL3</strain>
        <tissue evidence="9">Liver</tissue>
    </source>
</reference>
<gene>
    <name evidence="9" type="ORF">AB6A40_008856</name>
</gene>
<dbReference type="PANTHER" id="PTHR10642">
    <property type="entry name" value="RIBONUCLEASE H1"/>
    <property type="match status" value="1"/>
</dbReference>
<keyword evidence="5" id="KW-0479">Metal-binding</keyword>
<evidence type="ECO:0000313" key="9">
    <source>
        <dbReference type="EMBL" id="MFH4982147.1"/>
    </source>
</evidence>
<evidence type="ECO:0000313" key="10">
    <source>
        <dbReference type="Proteomes" id="UP001608902"/>
    </source>
</evidence>
<accession>A0ABD6EZM1</accession>
<proteinExistence type="inferred from homology"/>
<dbReference type="Pfam" id="PF00075">
    <property type="entry name" value="RNase_H"/>
    <property type="match status" value="1"/>
</dbReference>
<sequence length="141" mass="15858">MGSCLPAISRLFRRSRLTGVCALVSDSDDPNTSQTVMKSPLDFTKLIAKYSEALLRCEIKKEDNREQHEEDKLWLQARTVYCDGACRKNSKTGIWNGGIGIFWGPYNKRNMCLSLTGKATNVRAELRAVILALTQASRLKF</sequence>
<evidence type="ECO:0000256" key="5">
    <source>
        <dbReference type="ARBA" id="ARBA00022723"/>
    </source>
</evidence>
<dbReference type="PANTHER" id="PTHR10642:SF26">
    <property type="entry name" value="RIBONUCLEASE H1"/>
    <property type="match status" value="1"/>
</dbReference>
<feature type="domain" description="RNase H type-1" evidence="8">
    <location>
        <begin position="74"/>
        <end position="141"/>
    </location>
</feature>
<name>A0ABD6EZM1_9BILA</name>
<evidence type="ECO:0000256" key="7">
    <source>
        <dbReference type="ARBA" id="ARBA00022801"/>
    </source>
</evidence>
<keyword evidence="10" id="KW-1185">Reference proteome</keyword>
<dbReference type="AlphaFoldDB" id="A0ABD6EZM1"/>
<comment type="caution">
    <text evidence="9">The sequence shown here is derived from an EMBL/GenBank/DDBJ whole genome shotgun (WGS) entry which is preliminary data.</text>
</comment>
<evidence type="ECO:0000256" key="3">
    <source>
        <dbReference type="ARBA" id="ARBA00012180"/>
    </source>
</evidence>
<keyword evidence="4" id="KW-0540">Nuclease</keyword>
<comment type="similarity">
    <text evidence="2">Belongs to the RNase H family.</text>
</comment>
<evidence type="ECO:0000256" key="4">
    <source>
        <dbReference type="ARBA" id="ARBA00022722"/>
    </source>
</evidence>
<dbReference type="SUPFAM" id="SSF53098">
    <property type="entry name" value="Ribonuclease H-like"/>
    <property type="match status" value="1"/>
</dbReference>
<dbReference type="InterPro" id="IPR050092">
    <property type="entry name" value="RNase_H"/>
</dbReference>
<dbReference type="GO" id="GO:0004523">
    <property type="term" value="F:RNA-DNA hybrid ribonuclease activity"/>
    <property type="evidence" value="ECO:0007669"/>
    <property type="project" value="UniProtKB-EC"/>
</dbReference>
<comment type="catalytic activity">
    <reaction evidence="1">
        <text>Endonucleolytic cleavage to 5'-phosphomonoester.</text>
        <dbReference type="EC" id="3.1.26.4"/>
    </reaction>
</comment>
<evidence type="ECO:0000256" key="1">
    <source>
        <dbReference type="ARBA" id="ARBA00000077"/>
    </source>
</evidence>
<evidence type="ECO:0000259" key="8">
    <source>
        <dbReference type="PROSITE" id="PS50879"/>
    </source>
</evidence>
<evidence type="ECO:0000256" key="2">
    <source>
        <dbReference type="ARBA" id="ARBA00005300"/>
    </source>
</evidence>
<dbReference type="Proteomes" id="UP001608902">
    <property type="component" value="Unassembled WGS sequence"/>
</dbReference>
<dbReference type="GO" id="GO:0046872">
    <property type="term" value="F:metal ion binding"/>
    <property type="evidence" value="ECO:0007669"/>
    <property type="project" value="UniProtKB-KW"/>
</dbReference>
<evidence type="ECO:0000256" key="6">
    <source>
        <dbReference type="ARBA" id="ARBA00022759"/>
    </source>
</evidence>
<dbReference type="InterPro" id="IPR002156">
    <property type="entry name" value="RNaseH_domain"/>
</dbReference>
<dbReference type="InterPro" id="IPR036397">
    <property type="entry name" value="RNaseH_sf"/>
</dbReference>